<dbReference type="InterPro" id="IPR036047">
    <property type="entry name" value="F-box-like_dom_sf"/>
</dbReference>
<dbReference type="PANTHER" id="PTHR38926:SF72">
    <property type="entry name" value="IM:7136021-RELATED"/>
    <property type="match status" value="1"/>
</dbReference>
<dbReference type="AlphaFoldDB" id="A0A9P6TXU2"/>
<reference evidence="1" key="1">
    <citation type="journal article" date="2020" name="Fungal Divers.">
        <title>Resolving the Mortierellaceae phylogeny through synthesis of multi-gene phylogenetics and phylogenomics.</title>
        <authorList>
            <person name="Vandepol N."/>
            <person name="Liber J."/>
            <person name="Desiro A."/>
            <person name="Na H."/>
            <person name="Kennedy M."/>
            <person name="Barry K."/>
            <person name="Grigoriev I.V."/>
            <person name="Miller A.N."/>
            <person name="O'Donnell K."/>
            <person name="Stajich J.E."/>
            <person name="Bonito G."/>
        </authorList>
    </citation>
    <scope>NUCLEOTIDE SEQUENCE</scope>
    <source>
        <strain evidence="1">KOD948</strain>
    </source>
</reference>
<comment type="caution">
    <text evidence="1">The sequence shown here is derived from an EMBL/GenBank/DDBJ whole genome shotgun (WGS) entry which is preliminary data.</text>
</comment>
<keyword evidence="2" id="KW-1185">Reference proteome</keyword>
<evidence type="ECO:0000313" key="2">
    <source>
        <dbReference type="Proteomes" id="UP000726737"/>
    </source>
</evidence>
<dbReference type="EMBL" id="JAAAJA010000648">
    <property type="protein sequence ID" value="KAG0250806.1"/>
    <property type="molecule type" value="Genomic_DNA"/>
</dbReference>
<organism evidence="1 2">
    <name type="scientific">Mortierella polycephala</name>
    <dbReference type="NCBI Taxonomy" id="41804"/>
    <lineage>
        <taxon>Eukaryota</taxon>
        <taxon>Fungi</taxon>
        <taxon>Fungi incertae sedis</taxon>
        <taxon>Mucoromycota</taxon>
        <taxon>Mortierellomycotina</taxon>
        <taxon>Mortierellomycetes</taxon>
        <taxon>Mortierellales</taxon>
        <taxon>Mortierellaceae</taxon>
        <taxon>Mortierella</taxon>
    </lineage>
</organism>
<name>A0A9P6TXU2_9FUNG</name>
<dbReference type="OrthoDB" id="2343823at2759"/>
<dbReference type="SUPFAM" id="SSF81383">
    <property type="entry name" value="F-box domain"/>
    <property type="match status" value="1"/>
</dbReference>
<dbReference type="PANTHER" id="PTHR38926">
    <property type="entry name" value="F-BOX DOMAIN CONTAINING PROTEIN, EXPRESSED"/>
    <property type="match status" value="1"/>
</dbReference>
<evidence type="ECO:0000313" key="1">
    <source>
        <dbReference type="EMBL" id="KAG0250806.1"/>
    </source>
</evidence>
<protein>
    <recommendedName>
        <fullName evidence="3">F-box domain-containing protein</fullName>
    </recommendedName>
</protein>
<dbReference type="Gene3D" id="3.80.10.10">
    <property type="entry name" value="Ribonuclease Inhibitor"/>
    <property type="match status" value="1"/>
</dbReference>
<evidence type="ECO:0008006" key="3">
    <source>
        <dbReference type="Google" id="ProtNLM"/>
    </source>
</evidence>
<sequence length="466" mass="52814">MAEQPKNPLVLPEILMRVSIFIPLWVKDNHDPNDPKTYFEPKDLLSCCLVSRLWRQEMMPALWHTIDDRTHAHFPEAVLRKYASHIRIISVMNAFQPPQWLLGPSEVMVRIDELDVIWSSNLAVRLIRINPSLQKLVLIGTRGTLNISVMIEALSTLTSLVELRLSFFTVAGPNLLAVLKNMPKLKILHLTHCDGTLADIRIIETVSLPLTHLFLHDKPGSTAFPYSRFLRSCPQLEFLSSSIQYGTYDPGDISVMLREYCPKLRSMTLSTSNKTNLAWILGMIVGASPEVEEFSLGIKYLPSKIAHALVGRSSTLVRLALTIAEHRETDIEQLLTILCGCHKVKVFSCFVEVYCDPFADGIFAKEWAVPLLDRFEFQGIQPMPQEVEAVRQQRLPTGSTWTASRTLRRFNYTGDGPFTFSEAIRNAGEAPLFDVRLLQHMVPRVDIQEVIVNDSRYTRNCNSSSN</sequence>
<dbReference type="SUPFAM" id="SSF52047">
    <property type="entry name" value="RNI-like"/>
    <property type="match status" value="1"/>
</dbReference>
<dbReference type="Proteomes" id="UP000726737">
    <property type="component" value="Unassembled WGS sequence"/>
</dbReference>
<gene>
    <name evidence="1" type="ORF">BG011_008071</name>
</gene>
<proteinExistence type="predicted"/>
<dbReference type="InterPro" id="IPR032675">
    <property type="entry name" value="LRR_dom_sf"/>
</dbReference>
<accession>A0A9P6TXU2</accession>